<evidence type="ECO:0000313" key="4">
    <source>
        <dbReference type="Proteomes" id="UP000366872"/>
    </source>
</evidence>
<keyword evidence="2" id="KW-0812">Transmembrane</keyword>
<accession>A0A6C2UC93</accession>
<dbReference type="RefSeq" id="WP_136082490.1">
    <property type="nucleotide sequence ID" value="NZ_CAAHFG010000004.1"/>
</dbReference>
<evidence type="ECO:0000313" key="3">
    <source>
        <dbReference type="EMBL" id="VGO16984.1"/>
    </source>
</evidence>
<keyword evidence="4" id="KW-1185">Reference proteome</keyword>
<sequence>MKKPTFRISRREKIYLIAGGIALLVGGGVYPALKAASAFREEQVEALHDEIALLEDLNGLLVDARAIQQENEMLRDALKGADELLFPPVENQIMMQTKMIKLLNDMGPDLDLEVTAGRSSIDDSATQINLSVRGRGRYPEILKFLHRMETYRPLILVDSMSLMAPKPKKPKDSSGKTKKAPEKTKDPSMQFRLSIQIHTRAGEEGGA</sequence>
<feature type="region of interest" description="Disordered" evidence="1">
    <location>
        <begin position="162"/>
        <end position="207"/>
    </location>
</feature>
<keyword evidence="2" id="KW-0472">Membrane</keyword>
<reference evidence="3 4" key="1">
    <citation type="submission" date="2019-04" db="EMBL/GenBank/DDBJ databases">
        <authorList>
            <person name="Van Vliet M D."/>
        </authorList>
    </citation>
    <scope>NUCLEOTIDE SEQUENCE [LARGE SCALE GENOMIC DNA]</scope>
    <source>
        <strain evidence="3 4">F1</strain>
    </source>
</reference>
<proteinExistence type="predicted"/>
<evidence type="ECO:0000256" key="1">
    <source>
        <dbReference type="SAM" id="MobiDB-lite"/>
    </source>
</evidence>
<dbReference type="InterPro" id="IPR034756">
    <property type="entry name" value="T2SSM_b"/>
</dbReference>
<keyword evidence="2" id="KW-1133">Transmembrane helix</keyword>
<protein>
    <submittedName>
        <fullName evidence="3">Uncharacterized protein</fullName>
    </submittedName>
</protein>
<gene>
    <name evidence="3" type="ORF">PDESU_05578</name>
</gene>
<feature type="compositionally biased region" description="Basic and acidic residues" evidence="1">
    <location>
        <begin position="170"/>
        <end position="186"/>
    </location>
</feature>
<name>A0A6C2UC93_PONDE</name>
<evidence type="ECO:0000256" key="2">
    <source>
        <dbReference type="SAM" id="Phobius"/>
    </source>
</evidence>
<feature type="transmembrane region" description="Helical" evidence="2">
    <location>
        <begin position="14"/>
        <end position="33"/>
    </location>
</feature>
<dbReference type="EMBL" id="CAAHFG010000004">
    <property type="protein sequence ID" value="VGO16984.1"/>
    <property type="molecule type" value="Genomic_DNA"/>
</dbReference>
<dbReference type="AlphaFoldDB" id="A0A6C2UC93"/>
<organism evidence="3 4">
    <name type="scientific">Pontiella desulfatans</name>
    <dbReference type="NCBI Taxonomy" id="2750659"/>
    <lineage>
        <taxon>Bacteria</taxon>
        <taxon>Pseudomonadati</taxon>
        <taxon>Kiritimatiellota</taxon>
        <taxon>Kiritimatiellia</taxon>
        <taxon>Kiritimatiellales</taxon>
        <taxon>Pontiellaceae</taxon>
        <taxon>Pontiella</taxon>
    </lineage>
</organism>
<dbReference type="Pfam" id="PF10741">
    <property type="entry name" value="T2SSM_b"/>
    <property type="match status" value="1"/>
</dbReference>
<dbReference type="Proteomes" id="UP000366872">
    <property type="component" value="Unassembled WGS sequence"/>
</dbReference>